<reference evidence="2" key="1">
    <citation type="submission" date="2020-11" db="EMBL/GenBank/DDBJ databases">
        <authorList>
            <person name="Tran Van P."/>
        </authorList>
    </citation>
    <scope>NUCLEOTIDE SEQUENCE</scope>
</reference>
<name>A0A7R9ESE8_9NEOP</name>
<gene>
    <name evidence="2" type="ORF">TBIB3V08_LOCUS3015</name>
</gene>
<feature type="region of interest" description="Disordered" evidence="1">
    <location>
        <begin position="71"/>
        <end position="92"/>
    </location>
</feature>
<protein>
    <submittedName>
        <fullName evidence="2">Uncharacterized protein</fullName>
    </submittedName>
</protein>
<feature type="region of interest" description="Disordered" evidence="1">
    <location>
        <begin position="117"/>
        <end position="158"/>
    </location>
</feature>
<evidence type="ECO:0000313" key="2">
    <source>
        <dbReference type="EMBL" id="CAD7440512.1"/>
    </source>
</evidence>
<accession>A0A7R9ESE8</accession>
<dbReference type="AlphaFoldDB" id="A0A7R9ESE8"/>
<dbReference type="EMBL" id="OD565004">
    <property type="protein sequence ID" value="CAD7440512.1"/>
    <property type="molecule type" value="Genomic_DNA"/>
</dbReference>
<feature type="region of interest" description="Disordered" evidence="1">
    <location>
        <begin position="27"/>
        <end position="50"/>
    </location>
</feature>
<feature type="compositionally biased region" description="Polar residues" evidence="1">
    <location>
        <begin position="148"/>
        <end position="158"/>
    </location>
</feature>
<evidence type="ECO:0000256" key="1">
    <source>
        <dbReference type="SAM" id="MobiDB-lite"/>
    </source>
</evidence>
<organism evidence="2">
    <name type="scientific">Timema bartmani</name>
    <dbReference type="NCBI Taxonomy" id="61472"/>
    <lineage>
        <taxon>Eukaryota</taxon>
        <taxon>Metazoa</taxon>
        <taxon>Ecdysozoa</taxon>
        <taxon>Arthropoda</taxon>
        <taxon>Hexapoda</taxon>
        <taxon>Insecta</taxon>
        <taxon>Pterygota</taxon>
        <taxon>Neoptera</taxon>
        <taxon>Polyneoptera</taxon>
        <taxon>Phasmatodea</taxon>
        <taxon>Timematodea</taxon>
        <taxon>Timematoidea</taxon>
        <taxon>Timematidae</taxon>
        <taxon>Timema</taxon>
    </lineage>
</organism>
<proteinExistence type="predicted"/>
<sequence>MHIGRTARMEGLGGAYWLRASSHILPAEPPLSEEGREKPPPVHPTEIRTSISPSSVVWLNTTGALANYATEAGQLSRPPSVQPVSTGPRPDWPLIHINREANPNAGIDDVTLIELLPPPSRGAPISKRSPPARPEGVGEEKAGVDRCSTVTGVNASHS</sequence>